<reference evidence="12" key="2">
    <citation type="journal article" date="2023" name="Antibiotics">
        <title>Prevalence and Molecular Characterization of Methicillin-Resistant Staphylococci (MRS) and Mammaliicocci (MRM) in Dromedary Camels from Algeria: First Detection of SCCmec-mecC Hybrid in Methicillin-Resistant Mammaliicoccus lentus.</title>
        <authorList>
            <person name="Belhout C."/>
            <person name="Boyen F."/>
            <person name="Vereecke N."/>
            <person name="Theuns S."/>
            <person name="Taibi N."/>
            <person name="Stegger M."/>
            <person name="de la Fe-Rodriguez P.Y."/>
            <person name="Bouayad L."/>
            <person name="Elgroud R."/>
            <person name="Butaye P."/>
        </authorList>
    </citation>
    <scope>NUCLEOTIDE SEQUENCE</scope>
    <source>
        <strain evidence="12">7048</strain>
    </source>
</reference>
<evidence type="ECO:0000256" key="5">
    <source>
        <dbReference type="ARBA" id="ARBA00022692"/>
    </source>
</evidence>
<keyword evidence="7" id="KW-0921">Nickel transport</keyword>
<keyword evidence="2" id="KW-0813">Transport</keyword>
<evidence type="ECO:0000256" key="9">
    <source>
        <dbReference type="SAM" id="Phobius"/>
    </source>
</evidence>
<dbReference type="PANTHER" id="PTHR30465:SF44">
    <property type="entry name" value="ABC-TYPE DIPEPTIDE_OLIGOPEPTIDE TRANSPORT SYSTEM, PERMEASE COMPONENT"/>
    <property type="match status" value="1"/>
</dbReference>
<keyword evidence="6 9" id="KW-1133">Transmembrane helix</keyword>
<gene>
    <name evidence="11" type="ORF">KQ656_02400</name>
    <name evidence="12" type="ORF">PYH69_01900</name>
</gene>
<feature type="domain" description="ABC transmembrane type-1" evidence="10">
    <location>
        <begin position="88"/>
        <end position="275"/>
    </location>
</feature>
<keyword evidence="4" id="KW-0533">Nickel</keyword>
<dbReference type="GO" id="GO:0055085">
    <property type="term" value="P:transmembrane transport"/>
    <property type="evidence" value="ECO:0007669"/>
    <property type="project" value="InterPro"/>
</dbReference>
<reference evidence="11 13" key="1">
    <citation type="submission" date="2021-06" db="EMBL/GenBank/DDBJ databases">
        <title>Staphylococcus lentus K169 genome sequencing.</title>
        <authorList>
            <person name="Sundareshan S."/>
            <person name="Akhila D.S."/>
            <person name="Prachi D."/>
            <person name="Sivakumar R."/>
            <person name="Rajendhran J."/>
            <person name="Isloor S."/>
            <person name="Hegde N.R."/>
        </authorList>
    </citation>
    <scope>NUCLEOTIDE SEQUENCE [LARGE SCALE GENOMIC DNA]</scope>
    <source>
        <strain evidence="11 13">K169</strain>
    </source>
</reference>
<keyword evidence="8 9" id="KW-0472">Membrane</keyword>
<dbReference type="RefSeq" id="WP_016999337.1">
    <property type="nucleotide sequence ID" value="NZ_CP118848.1"/>
</dbReference>
<dbReference type="InterPro" id="IPR035906">
    <property type="entry name" value="MetI-like_sf"/>
</dbReference>
<evidence type="ECO:0000256" key="1">
    <source>
        <dbReference type="ARBA" id="ARBA00004651"/>
    </source>
</evidence>
<keyword evidence="7" id="KW-0406">Ion transport</keyword>
<evidence type="ECO:0000256" key="2">
    <source>
        <dbReference type="ARBA" id="ARBA00022448"/>
    </source>
</evidence>
<feature type="transmembrane region" description="Helical" evidence="9">
    <location>
        <begin position="153"/>
        <end position="172"/>
    </location>
</feature>
<evidence type="ECO:0000313" key="11">
    <source>
        <dbReference type="EMBL" id="MBU6112787.1"/>
    </source>
</evidence>
<sequence length="283" mass="33063">MTKLLNIIITIITFLLIACTPSLFENQQFNISKYIRTVKKTSSYIFHPQDITFTNKISNIDRNLFPFFIEPLINSLIILFSSLIIAFIFSFIFTYLLYSNKFIKRYYVKLNTFLSIIPDIFYIPFAISLVVIFYQYTDILLFNIADDYQNKAIVFPILVLSIIPFVNSSTYLNSILDDESNSNYIQFSKSKGLTKKELFYHHILRNLTISYLINFKHIIWITLSSLLLLERIFNIHGLSSFIFDYGDPEVLFVTFILIYIPISLSLLFIEKIITRMTGIQGGL</sequence>
<keyword evidence="5 9" id="KW-0812">Transmembrane</keyword>
<dbReference type="PANTHER" id="PTHR30465">
    <property type="entry name" value="INNER MEMBRANE ABC TRANSPORTER"/>
    <property type="match status" value="1"/>
</dbReference>
<evidence type="ECO:0000256" key="3">
    <source>
        <dbReference type="ARBA" id="ARBA00022475"/>
    </source>
</evidence>
<dbReference type="GO" id="GO:0005886">
    <property type="term" value="C:plasma membrane"/>
    <property type="evidence" value="ECO:0007669"/>
    <property type="project" value="UniProtKB-SubCell"/>
</dbReference>
<dbReference type="GO" id="GO:0015675">
    <property type="term" value="P:nickel cation transport"/>
    <property type="evidence" value="ECO:0007669"/>
    <property type="project" value="UniProtKB-KW"/>
</dbReference>
<evidence type="ECO:0000313" key="14">
    <source>
        <dbReference type="Proteomes" id="UP001223261"/>
    </source>
</evidence>
<feature type="transmembrane region" description="Helical" evidence="9">
    <location>
        <begin position="218"/>
        <end position="238"/>
    </location>
</feature>
<evidence type="ECO:0000313" key="13">
    <source>
        <dbReference type="Proteomes" id="UP000770161"/>
    </source>
</evidence>
<dbReference type="Gene3D" id="1.10.3720.10">
    <property type="entry name" value="MetI-like"/>
    <property type="match status" value="1"/>
</dbReference>
<evidence type="ECO:0000256" key="7">
    <source>
        <dbReference type="ARBA" id="ARBA00023112"/>
    </source>
</evidence>
<feature type="transmembrane region" description="Helical" evidence="9">
    <location>
        <begin position="7"/>
        <end position="24"/>
    </location>
</feature>
<organism evidence="12 14">
    <name type="scientific">Mammaliicoccus lentus</name>
    <name type="common">Staphylococcus lentus</name>
    <dbReference type="NCBI Taxonomy" id="42858"/>
    <lineage>
        <taxon>Bacteria</taxon>
        <taxon>Bacillati</taxon>
        <taxon>Bacillota</taxon>
        <taxon>Bacilli</taxon>
        <taxon>Bacillales</taxon>
        <taxon>Staphylococcaceae</taxon>
        <taxon>Mammaliicoccus</taxon>
    </lineage>
</organism>
<dbReference type="Proteomes" id="UP000770161">
    <property type="component" value="Unassembled WGS sequence"/>
</dbReference>
<protein>
    <submittedName>
        <fullName evidence="12">ABC transporter permease subunit</fullName>
    </submittedName>
</protein>
<dbReference type="GeneID" id="99677770"/>
<name>A0AAP1RPL4_MAMLE</name>
<dbReference type="PROSITE" id="PS51257">
    <property type="entry name" value="PROKAR_LIPOPROTEIN"/>
    <property type="match status" value="1"/>
</dbReference>
<keyword evidence="13" id="KW-1185">Reference proteome</keyword>
<dbReference type="Pfam" id="PF00528">
    <property type="entry name" value="BPD_transp_1"/>
    <property type="match status" value="1"/>
</dbReference>
<evidence type="ECO:0000313" key="12">
    <source>
        <dbReference type="EMBL" id="WHI60404.1"/>
    </source>
</evidence>
<dbReference type="EMBL" id="JAHLZN010000002">
    <property type="protein sequence ID" value="MBU6112787.1"/>
    <property type="molecule type" value="Genomic_DNA"/>
</dbReference>
<keyword evidence="3" id="KW-1003">Cell membrane</keyword>
<dbReference type="AlphaFoldDB" id="A0AAP1RPL4"/>
<dbReference type="EMBL" id="CP118848">
    <property type="protein sequence ID" value="WHI60404.1"/>
    <property type="molecule type" value="Genomic_DNA"/>
</dbReference>
<proteinExistence type="predicted"/>
<comment type="subcellular location">
    <subcellularLocation>
        <location evidence="1">Cell membrane</location>
        <topology evidence="1">Multi-pass membrane protein</topology>
    </subcellularLocation>
</comment>
<evidence type="ECO:0000259" key="10">
    <source>
        <dbReference type="Pfam" id="PF00528"/>
    </source>
</evidence>
<feature type="transmembrane region" description="Helical" evidence="9">
    <location>
        <begin position="72"/>
        <end position="98"/>
    </location>
</feature>
<evidence type="ECO:0000256" key="8">
    <source>
        <dbReference type="ARBA" id="ARBA00023136"/>
    </source>
</evidence>
<evidence type="ECO:0000256" key="4">
    <source>
        <dbReference type="ARBA" id="ARBA00022596"/>
    </source>
</evidence>
<feature type="transmembrane region" description="Helical" evidence="9">
    <location>
        <begin position="110"/>
        <end position="133"/>
    </location>
</feature>
<dbReference type="InterPro" id="IPR000515">
    <property type="entry name" value="MetI-like"/>
</dbReference>
<dbReference type="Proteomes" id="UP001223261">
    <property type="component" value="Chromosome"/>
</dbReference>
<accession>A0AAP1RPL4</accession>
<dbReference type="SUPFAM" id="SSF161098">
    <property type="entry name" value="MetI-like"/>
    <property type="match status" value="1"/>
</dbReference>
<feature type="transmembrane region" description="Helical" evidence="9">
    <location>
        <begin position="250"/>
        <end position="269"/>
    </location>
</feature>
<evidence type="ECO:0000256" key="6">
    <source>
        <dbReference type="ARBA" id="ARBA00022989"/>
    </source>
</evidence>